<dbReference type="EMBL" id="JBBPBN010000001">
    <property type="protein sequence ID" value="KAK9046327.1"/>
    <property type="molecule type" value="Genomic_DNA"/>
</dbReference>
<evidence type="ECO:0000313" key="3">
    <source>
        <dbReference type="Proteomes" id="UP001396334"/>
    </source>
</evidence>
<name>A0ABR2UA43_9ROSI</name>
<comment type="caution">
    <text evidence="2">The sequence shown here is derived from an EMBL/GenBank/DDBJ whole genome shotgun (WGS) entry which is preliminary data.</text>
</comment>
<evidence type="ECO:0000313" key="2">
    <source>
        <dbReference type="EMBL" id="KAK9046327.1"/>
    </source>
</evidence>
<gene>
    <name evidence="2" type="ORF">V6N11_052219</name>
</gene>
<feature type="region of interest" description="Disordered" evidence="1">
    <location>
        <begin position="169"/>
        <end position="196"/>
    </location>
</feature>
<proteinExistence type="predicted"/>
<sequence length="361" mass="41613">MGMEDFVVVLQRCSIGWCRFPISNSCLVKEICLEEISGVHVMRLAGSRVLLIFDSVEVRQQVMHSGVLDRWFSRVVEWSAEDSVLECRRVWVSVFGVPVHTWSRDNFEHLVSHCGLVILIEEDTLEPSSFERGRVLIETTAIDRIEEHVEFSVGGRVFPVRISKSDTLLRGPRGCRTTNNSSSSGESVSTDKEEQSEREFDRGQQMFWEVASDALKPVAREDQLVDVAVDWVGPVVEDSNIEVLVANGCKWKFLNYWLEKRGHVKLMESEWCRMSAEAISPIPILEKLQRLKGFLKVWNHESFESVDLQIEVNTELLNDLEGRDEGGDEMLETRRQLQGNLWKLLKYRSSIWRQKSRALWL</sequence>
<accession>A0ABR2UA43</accession>
<organism evidence="2 3">
    <name type="scientific">Hibiscus sabdariffa</name>
    <name type="common">roselle</name>
    <dbReference type="NCBI Taxonomy" id="183260"/>
    <lineage>
        <taxon>Eukaryota</taxon>
        <taxon>Viridiplantae</taxon>
        <taxon>Streptophyta</taxon>
        <taxon>Embryophyta</taxon>
        <taxon>Tracheophyta</taxon>
        <taxon>Spermatophyta</taxon>
        <taxon>Magnoliopsida</taxon>
        <taxon>eudicotyledons</taxon>
        <taxon>Gunneridae</taxon>
        <taxon>Pentapetalae</taxon>
        <taxon>rosids</taxon>
        <taxon>malvids</taxon>
        <taxon>Malvales</taxon>
        <taxon>Malvaceae</taxon>
        <taxon>Malvoideae</taxon>
        <taxon>Hibiscus</taxon>
    </lineage>
</organism>
<protein>
    <recommendedName>
        <fullName evidence="4">DUF4283 domain-containing protein</fullName>
    </recommendedName>
</protein>
<keyword evidence="3" id="KW-1185">Reference proteome</keyword>
<evidence type="ECO:0008006" key="4">
    <source>
        <dbReference type="Google" id="ProtNLM"/>
    </source>
</evidence>
<dbReference type="PANTHER" id="PTHR34427:SF5">
    <property type="entry name" value="DUF4283 DOMAIN-CONTAINING PROTEIN"/>
    <property type="match status" value="1"/>
</dbReference>
<dbReference type="Proteomes" id="UP001396334">
    <property type="component" value="Unassembled WGS sequence"/>
</dbReference>
<evidence type="ECO:0000256" key="1">
    <source>
        <dbReference type="SAM" id="MobiDB-lite"/>
    </source>
</evidence>
<dbReference type="PANTHER" id="PTHR34427">
    <property type="entry name" value="DUF4283 DOMAIN PROTEIN"/>
    <property type="match status" value="1"/>
</dbReference>
<reference evidence="2 3" key="1">
    <citation type="journal article" date="2024" name="G3 (Bethesda)">
        <title>Genome assembly of Hibiscus sabdariffa L. provides insights into metabolisms of medicinal natural products.</title>
        <authorList>
            <person name="Kim T."/>
        </authorList>
    </citation>
    <scope>NUCLEOTIDE SEQUENCE [LARGE SCALE GENOMIC DNA]</scope>
    <source>
        <strain evidence="2">TK-2024</strain>
        <tissue evidence="2">Old leaves</tissue>
    </source>
</reference>